<dbReference type="SUPFAM" id="SSF53067">
    <property type="entry name" value="Actin-like ATPase domain"/>
    <property type="match status" value="2"/>
</dbReference>
<feature type="binding site" evidence="6">
    <location>
        <begin position="206"/>
        <end position="210"/>
    </location>
    <ligand>
        <name>ATP</name>
        <dbReference type="ChEBI" id="CHEBI:30616"/>
    </ligand>
</feature>
<feature type="binding site" evidence="6">
    <location>
        <position position="8"/>
    </location>
    <ligand>
        <name>Mg(2+)</name>
        <dbReference type="ChEBI" id="CHEBI:18420"/>
    </ligand>
</feature>
<evidence type="ECO:0000256" key="5">
    <source>
        <dbReference type="ARBA" id="ARBA00022840"/>
    </source>
</evidence>
<dbReference type="EC" id="2.7.2.1" evidence="6"/>
<proteinExistence type="inferred from homology"/>
<evidence type="ECO:0000256" key="2">
    <source>
        <dbReference type="ARBA" id="ARBA00022679"/>
    </source>
</evidence>
<keyword evidence="4 6" id="KW-0418">Kinase</keyword>
<dbReference type="PROSITE" id="PS01075">
    <property type="entry name" value="ACETATE_KINASE_1"/>
    <property type="match status" value="1"/>
</dbReference>
<feature type="binding site" evidence="6">
    <location>
        <begin position="328"/>
        <end position="332"/>
    </location>
    <ligand>
        <name>ATP</name>
        <dbReference type="ChEBI" id="CHEBI:30616"/>
    </ligand>
</feature>
<comment type="subunit">
    <text evidence="6">Homodimer.</text>
</comment>
<keyword evidence="5 6" id="KW-0067">ATP-binding</keyword>
<gene>
    <name evidence="6" type="primary">ackA</name>
    <name evidence="8" type="ORF">SAMN05216554_4343</name>
</gene>
<keyword evidence="6" id="KW-0460">Magnesium</keyword>
<evidence type="ECO:0000256" key="3">
    <source>
        <dbReference type="ARBA" id="ARBA00022741"/>
    </source>
</evidence>
<organism evidence="8 9">
    <name type="scientific">Herbiconiux ginsengi</name>
    <dbReference type="NCBI Taxonomy" id="381665"/>
    <lineage>
        <taxon>Bacteria</taxon>
        <taxon>Bacillati</taxon>
        <taxon>Actinomycetota</taxon>
        <taxon>Actinomycetes</taxon>
        <taxon>Micrococcales</taxon>
        <taxon>Microbacteriaceae</taxon>
        <taxon>Herbiconiux</taxon>
    </lineage>
</organism>
<dbReference type="EMBL" id="FNPZ01000006">
    <property type="protein sequence ID" value="SDZ51212.1"/>
    <property type="molecule type" value="Genomic_DNA"/>
</dbReference>
<feature type="site" description="Transition state stabilizer" evidence="6">
    <location>
        <position position="239"/>
    </location>
</feature>
<evidence type="ECO:0000313" key="9">
    <source>
        <dbReference type="Proteomes" id="UP000198891"/>
    </source>
</evidence>
<dbReference type="HAMAP" id="MF_00020">
    <property type="entry name" value="Acetate_kinase"/>
    <property type="match status" value="1"/>
</dbReference>
<sequence length="396" mass="41973">MSTILVVNSGSSSFKYQLIEVESEKVLASGLVERIGEESGHSRHTTQVGLWEREVPIPDHAAGFGVMLEAFQEHGPSLDANPLAAVGHRVVHGGKRFHEATVITDLVKINIEDLEELAPLHNPANLQGIEAAQEAFPDVPQVAVFDTAFHQTLPPAAYTYAIDATLADKQRIRRYGFHGTSHKYVSGAAAEFLGRPLEELKLIVLHLGNGASVCAVDGGMSVETSMGMTPLEGLVMGTRSGDIDPAVLFHLNRKTGMGFAELDELLNRKSGLLGLSGHGDMRDVQKAAAAGDAAAALALEVYLHRIRGYVGNYYAQLGHLDAIVFTAGVGENGPAVRAGALAGLSELGISVDPVLNEVESRSPRYISPATSPVAVLVVPTNEELEIARQSLAAVSG</sequence>
<evidence type="ECO:0000256" key="1">
    <source>
        <dbReference type="ARBA" id="ARBA00008748"/>
    </source>
</evidence>
<dbReference type="Proteomes" id="UP000198891">
    <property type="component" value="Unassembled WGS sequence"/>
</dbReference>
<protein>
    <recommendedName>
        <fullName evidence="6">Acetate kinase</fullName>
        <ecNumber evidence="6">2.7.2.1</ecNumber>
    </recommendedName>
    <alternativeName>
        <fullName evidence="6">Acetokinase</fullName>
    </alternativeName>
</protein>
<dbReference type="InterPro" id="IPR043129">
    <property type="entry name" value="ATPase_NBD"/>
</dbReference>
<feature type="binding site" evidence="6">
    <location>
        <position position="15"/>
    </location>
    <ligand>
        <name>ATP</name>
        <dbReference type="ChEBI" id="CHEBI:30616"/>
    </ligand>
</feature>
<dbReference type="PANTHER" id="PTHR21060">
    <property type="entry name" value="ACETATE KINASE"/>
    <property type="match status" value="1"/>
</dbReference>
<feature type="active site" description="Proton donor/acceptor" evidence="6">
    <location>
        <position position="146"/>
    </location>
</feature>
<feature type="site" description="Transition state stabilizer" evidence="6">
    <location>
        <position position="178"/>
    </location>
</feature>
<dbReference type="InterPro" id="IPR023865">
    <property type="entry name" value="Aliphatic_acid_kinase_CS"/>
</dbReference>
<dbReference type="Gene3D" id="3.30.420.40">
    <property type="match status" value="2"/>
</dbReference>
<comment type="catalytic activity">
    <reaction evidence="6">
        <text>acetate + ATP = acetyl phosphate + ADP</text>
        <dbReference type="Rhea" id="RHEA:11352"/>
        <dbReference type="ChEBI" id="CHEBI:22191"/>
        <dbReference type="ChEBI" id="CHEBI:30089"/>
        <dbReference type="ChEBI" id="CHEBI:30616"/>
        <dbReference type="ChEBI" id="CHEBI:456216"/>
        <dbReference type="EC" id="2.7.2.1"/>
    </reaction>
</comment>
<dbReference type="RefSeq" id="WP_092557752.1">
    <property type="nucleotide sequence ID" value="NZ_FNPZ01000006.1"/>
</dbReference>
<keyword evidence="3 6" id="KW-0547">Nucleotide-binding</keyword>
<dbReference type="CDD" id="cd24010">
    <property type="entry name" value="ASKHA_NBD_AcK_PK"/>
    <property type="match status" value="1"/>
</dbReference>
<evidence type="ECO:0000256" key="6">
    <source>
        <dbReference type="HAMAP-Rule" id="MF_00020"/>
    </source>
</evidence>
<comment type="cofactor">
    <cofactor evidence="6">
        <name>Mg(2+)</name>
        <dbReference type="ChEBI" id="CHEBI:18420"/>
    </cofactor>
    <cofactor evidence="6">
        <name>Mn(2+)</name>
        <dbReference type="ChEBI" id="CHEBI:29035"/>
    </cofactor>
    <text evidence="6">Mg(2+). Can also accept Mn(2+).</text>
</comment>
<dbReference type="NCBIfam" id="TIGR00016">
    <property type="entry name" value="ackA"/>
    <property type="match status" value="1"/>
</dbReference>
<dbReference type="PROSITE" id="PS01076">
    <property type="entry name" value="ACETATE_KINASE_2"/>
    <property type="match status" value="1"/>
</dbReference>
<feature type="binding site" evidence="6">
    <location>
        <position position="89"/>
    </location>
    <ligand>
        <name>substrate</name>
    </ligand>
</feature>
<comment type="similarity">
    <text evidence="1 6 7">Belongs to the acetokinase family.</text>
</comment>
<dbReference type="GO" id="GO:0000287">
    <property type="term" value="F:magnesium ion binding"/>
    <property type="evidence" value="ECO:0007669"/>
    <property type="project" value="UniProtKB-UniRule"/>
</dbReference>
<keyword evidence="6" id="KW-0479">Metal-binding</keyword>
<dbReference type="InterPro" id="IPR004372">
    <property type="entry name" value="Ac/propionate_kinase"/>
</dbReference>
<dbReference type="PANTHER" id="PTHR21060:SF15">
    <property type="entry name" value="ACETATE KINASE-RELATED"/>
    <property type="match status" value="1"/>
</dbReference>
<name>A0A1H3TLQ1_9MICO</name>
<feature type="binding site" evidence="6">
    <location>
        <position position="382"/>
    </location>
    <ligand>
        <name>Mg(2+)</name>
        <dbReference type="ChEBI" id="CHEBI:18420"/>
    </ligand>
</feature>
<dbReference type="PRINTS" id="PR00471">
    <property type="entry name" value="ACETATEKNASE"/>
</dbReference>
<dbReference type="GO" id="GO:0008776">
    <property type="term" value="F:acetate kinase activity"/>
    <property type="evidence" value="ECO:0007669"/>
    <property type="project" value="UniProtKB-UniRule"/>
</dbReference>
<comment type="pathway">
    <text evidence="6">Metabolic intermediate biosynthesis; acetyl-CoA biosynthesis; acetyl-CoA from acetate: step 1/2.</text>
</comment>
<dbReference type="AlphaFoldDB" id="A0A1H3TLQ1"/>
<evidence type="ECO:0000313" key="8">
    <source>
        <dbReference type="EMBL" id="SDZ51212.1"/>
    </source>
</evidence>
<dbReference type="STRING" id="381665.SAMN05216554_4343"/>
<keyword evidence="6" id="KW-0963">Cytoplasm</keyword>
<accession>A0A1H3TLQ1</accession>
<dbReference type="GO" id="GO:0005524">
    <property type="term" value="F:ATP binding"/>
    <property type="evidence" value="ECO:0007669"/>
    <property type="project" value="UniProtKB-KW"/>
</dbReference>
<dbReference type="OrthoDB" id="9802453at2"/>
<dbReference type="Pfam" id="PF00871">
    <property type="entry name" value="Acetate_kinase"/>
    <property type="match status" value="1"/>
</dbReference>
<dbReference type="GO" id="GO:0005737">
    <property type="term" value="C:cytoplasm"/>
    <property type="evidence" value="ECO:0007669"/>
    <property type="project" value="UniProtKB-SubCell"/>
</dbReference>
<dbReference type="PIRSF" id="PIRSF000722">
    <property type="entry name" value="Acetate_prop_kin"/>
    <property type="match status" value="1"/>
</dbReference>
<comment type="function">
    <text evidence="6">Catalyzes the formation of acetyl phosphate from acetate and ATP. Can also catalyze the reverse reaction.</text>
</comment>
<reference evidence="8 9" key="1">
    <citation type="submission" date="2016-10" db="EMBL/GenBank/DDBJ databases">
        <authorList>
            <person name="de Groot N.N."/>
        </authorList>
    </citation>
    <scope>NUCLEOTIDE SEQUENCE [LARGE SCALE GENOMIC DNA]</scope>
    <source>
        <strain evidence="8 9">CGMCC 4.3491</strain>
    </source>
</reference>
<dbReference type="GO" id="GO:0006083">
    <property type="term" value="P:acetate metabolic process"/>
    <property type="evidence" value="ECO:0007669"/>
    <property type="project" value="TreeGrafter"/>
</dbReference>
<dbReference type="UniPathway" id="UPA00340">
    <property type="reaction ID" value="UER00458"/>
</dbReference>
<dbReference type="GO" id="GO:0006085">
    <property type="term" value="P:acetyl-CoA biosynthetic process"/>
    <property type="evidence" value="ECO:0007669"/>
    <property type="project" value="UniProtKB-UniRule"/>
</dbReference>
<comment type="subcellular location">
    <subcellularLocation>
        <location evidence="6">Cytoplasm</location>
    </subcellularLocation>
</comment>
<keyword evidence="2 6" id="KW-0808">Transferase</keyword>
<keyword evidence="9" id="KW-1185">Reference proteome</keyword>
<feature type="binding site" evidence="6">
    <location>
        <begin position="280"/>
        <end position="282"/>
    </location>
    <ligand>
        <name>ATP</name>
        <dbReference type="ChEBI" id="CHEBI:30616"/>
    </ligand>
</feature>
<evidence type="ECO:0000256" key="7">
    <source>
        <dbReference type="RuleBase" id="RU003835"/>
    </source>
</evidence>
<dbReference type="InterPro" id="IPR000890">
    <property type="entry name" value="Aliphatic_acid_kin_short-chain"/>
</dbReference>
<evidence type="ECO:0000256" key="4">
    <source>
        <dbReference type="ARBA" id="ARBA00022777"/>
    </source>
</evidence>